<sequence length="557" mass="59613">MSNDIKEPANSNVEQASRHSKRLSLTWLLPLFAILFAAWVLWDSYTDRGPLVEISFENAGGVVAGETRVRRNDVDVGKVESVRLADDLTSVIVSVRMRPQVSPYLDNDTSFWIVNARINTTEISGLGTLLSGSYIEVDWDDVPGERRSEYVGLTEPPLTTPGTPGLRLTLNAAEAGYIYVGSPVFLRQIEVGRVERRRLSEDATKVLFDIFIEAPYHKNVYPGTRFFAVSGIEGSAGADGVSIRVESISTFFTGGIAFENPPEITGDVPIASAGKHYKLFGSRSEARDSLFDGEDDERYRFLAQFPGSVKGLRAGAPIEYNGMRVGSVGSVSANLPSDLGDEGSATAVLQFQPSMLGLADVSEVDWQQAISKLVAGGLRVQLSSGNLLTGTLIVKLVTRPGLSDEPLDLSTKPYPTLPVMATNVDAVTADIETLIKNLSQLPLDSLVSEAAGVLQDARKLLGSPDMATLPSDLSASMSSIAKAAGQVEKATADLPGLINSLGSVSRNANDVLEGLSPDSEIYYELSSAVRELGLAAKSIAAFAELLEENPNAILTGR</sequence>
<dbReference type="PANTHER" id="PTHR30462">
    <property type="entry name" value="INTERMEMBRANE TRANSPORT PROTEIN PQIB-RELATED"/>
    <property type="match status" value="1"/>
</dbReference>
<comment type="subcellular location">
    <subcellularLocation>
        <location evidence="1">Cell inner membrane</location>
    </subcellularLocation>
</comment>
<dbReference type="OrthoDB" id="9806984at2"/>
<evidence type="ECO:0000256" key="5">
    <source>
        <dbReference type="ARBA" id="ARBA00022989"/>
    </source>
</evidence>
<gene>
    <name evidence="9" type="primary">pqiB_1</name>
    <name evidence="9" type="ORF">IMCC3135_06355</name>
</gene>
<dbReference type="Pfam" id="PF02470">
    <property type="entry name" value="MlaD"/>
    <property type="match status" value="3"/>
</dbReference>
<evidence type="ECO:0000256" key="2">
    <source>
        <dbReference type="ARBA" id="ARBA00022475"/>
    </source>
</evidence>
<accession>A0A2Z2NNX9</accession>
<keyword evidence="6 7" id="KW-0472">Membrane</keyword>
<organism evidence="9 10">
    <name type="scientific">Granulosicoccus antarcticus IMCC3135</name>
    <dbReference type="NCBI Taxonomy" id="1192854"/>
    <lineage>
        <taxon>Bacteria</taxon>
        <taxon>Pseudomonadati</taxon>
        <taxon>Pseudomonadota</taxon>
        <taxon>Gammaproteobacteria</taxon>
        <taxon>Chromatiales</taxon>
        <taxon>Granulosicoccaceae</taxon>
        <taxon>Granulosicoccus</taxon>
    </lineage>
</organism>
<name>A0A2Z2NNX9_9GAMM</name>
<evidence type="ECO:0000256" key="1">
    <source>
        <dbReference type="ARBA" id="ARBA00004533"/>
    </source>
</evidence>
<evidence type="ECO:0000256" key="7">
    <source>
        <dbReference type="SAM" id="Phobius"/>
    </source>
</evidence>
<keyword evidence="5 7" id="KW-1133">Transmembrane helix</keyword>
<feature type="domain" description="Mce/MlaD" evidence="8">
    <location>
        <begin position="299"/>
        <end position="394"/>
    </location>
</feature>
<protein>
    <submittedName>
        <fullName evidence="9">Paraquat-inducible protein B</fullName>
    </submittedName>
</protein>
<dbReference type="PANTHER" id="PTHR30462:SF0">
    <property type="entry name" value="INTERMEMBRANE TRANSPORT PROTEIN YEBT"/>
    <property type="match status" value="1"/>
</dbReference>
<evidence type="ECO:0000256" key="4">
    <source>
        <dbReference type="ARBA" id="ARBA00022692"/>
    </source>
</evidence>
<keyword evidence="3" id="KW-0997">Cell inner membrane</keyword>
<dbReference type="AlphaFoldDB" id="A0A2Z2NNX9"/>
<evidence type="ECO:0000313" key="9">
    <source>
        <dbReference type="EMBL" id="ASJ71378.1"/>
    </source>
</evidence>
<feature type="domain" description="Mce/MlaD" evidence="8">
    <location>
        <begin position="165"/>
        <end position="226"/>
    </location>
</feature>
<evidence type="ECO:0000313" key="10">
    <source>
        <dbReference type="Proteomes" id="UP000250079"/>
    </source>
</evidence>
<dbReference type="Proteomes" id="UP000250079">
    <property type="component" value="Chromosome"/>
</dbReference>
<keyword evidence="10" id="KW-1185">Reference proteome</keyword>
<evidence type="ECO:0000259" key="8">
    <source>
        <dbReference type="Pfam" id="PF02470"/>
    </source>
</evidence>
<dbReference type="KEGG" id="gai:IMCC3135_06355"/>
<keyword evidence="2" id="KW-1003">Cell membrane</keyword>
<dbReference type="RefSeq" id="WP_088916822.1">
    <property type="nucleotide sequence ID" value="NZ_CP018632.1"/>
</dbReference>
<keyword evidence="4 7" id="KW-0812">Transmembrane</keyword>
<dbReference type="InterPro" id="IPR051800">
    <property type="entry name" value="PqiA-PqiB_transport"/>
</dbReference>
<reference evidence="9 10" key="1">
    <citation type="submission" date="2016-12" db="EMBL/GenBank/DDBJ databases">
        <authorList>
            <person name="Song W.-J."/>
            <person name="Kurnit D.M."/>
        </authorList>
    </citation>
    <scope>NUCLEOTIDE SEQUENCE [LARGE SCALE GENOMIC DNA]</scope>
    <source>
        <strain evidence="9 10">IMCC3135</strain>
    </source>
</reference>
<feature type="transmembrane region" description="Helical" evidence="7">
    <location>
        <begin position="25"/>
        <end position="42"/>
    </location>
</feature>
<dbReference type="EMBL" id="CP018632">
    <property type="protein sequence ID" value="ASJ71378.1"/>
    <property type="molecule type" value="Genomic_DNA"/>
</dbReference>
<evidence type="ECO:0000256" key="6">
    <source>
        <dbReference type="ARBA" id="ARBA00023136"/>
    </source>
</evidence>
<evidence type="ECO:0000256" key="3">
    <source>
        <dbReference type="ARBA" id="ARBA00022519"/>
    </source>
</evidence>
<feature type="domain" description="Mce/MlaD" evidence="8">
    <location>
        <begin position="49"/>
        <end position="138"/>
    </location>
</feature>
<dbReference type="InterPro" id="IPR003399">
    <property type="entry name" value="Mce/MlaD"/>
</dbReference>
<proteinExistence type="predicted"/>
<dbReference type="GO" id="GO:0005886">
    <property type="term" value="C:plasma membrane"/>
    <property type="evidence" value="ECO:0007669"/>
    <property type="project" value="UniProtKB-SubCell"/>
</dbReference>